<protein>
    <submittedName>
        <fullName evidence="2">Inhibitor of apoptosis-promoting Bax1</fullName>
    </submittedName>
</protein>
<feature type="transmembrane region" description="Helical" evidence="1">
    <location>
        <begin position="34"/>
        <end position="53"/>
    </location>
</feature>
<dbReference type="EMBL" id="AP021858">
    <property type="protein sequence ID" value="BBO23159.1"/>
    <property type="molecule type" value="Genomic_DNA"/>
</dbReference>
<organism evidence="2 3">
    <name type="scientific">Candidatus Nitrosymbiomonas proteolyticus</name>
    <dbReference type="NCBI Taxonomy" id="2608984"/>
    <lineage>
        <taxon>Bacteria</taxon>
        <taxon>Bacillati</taxon>
        <taxon>Armatimonadota</taxon>
        <taxon>Armatimonadota incertae sedis</taxon>
        <taxon>Candidatus Nitrosymbiomonas</taxon>
    </lineage>
</organism>
<keyword evidence="1" id="KW-0472">Membrane</keyword>
<name>A0A809R6P2_9BACT</name>
<feature type="transmembrane region" description="Helical" evidence="1">
    <location>
        <begin position="59"/>
        <end position="77"/>
    </location>
</feature>
<feature type="transmembrane region" description="Helical" evidence="1">
    <location>
        <begin position="162"/>
        <end position="180"/>
    </location>
</feature>
<feature type="transmembrane region" description="Helical" evidence="1">
    <location>
        <begin position="135"/>
        <end position="156"/>
    </location>
</feature>
<keyword evidence="1" id="KW-1133">Transmembrane helix</keyword>
<dbReference type="AlphaFoldDB" id="A0A809R6P2"/>
<accession>A0A809R6P2</accession>
<evidence type="ECO:0000256" key="1">
    <source>
        <dbReference type="SAM" id="Phobius"/>
    </source>
</evidence>
<evidence type="ECO:0000313" key="2">
    <source>
        <dbReference type="EMBL" id="BBO23159.1"/>
    </source>
</evidence>
<sequence>MTVPPFIPQPVEIRRNVTTERYPVMVGFVRRVSLLHFLSVLFVAGVAALPSPWVDPSVAGWATLGLLVALSLARTLARGRRVEVVVSGVILVAFLVALGSAVRVWIEDGWPLESLLVGVACAVVYVTACGRDLSYVGMLVLSILASSGLIVAGGIWLRTPGLTLSVALSLNALYLIFYVYDLASLLSRRRLGEEIGAVADLYRDVLNLFGYLMRVAHHWRRHRIWLK</sequence>
<reference evidence="2" key="1">
    <citation type="journal article" name="DNA Res.">
        <title>The physiological potential of anammox bacteria as revealed by their core genome structure.</title>
        <authorList>
            <person name="Okubo T."/>
            <person name="Toyoda A."/>
            <person name="Fukuhara K."/>
            <person name="Uchiyama I."/>
            <person name="Harigaya Y."/>
            <person name="Kuroiwa M."/>
            <person name="Suzuki T."/>
            <person name="Murakami Y."/>
            <person name="Suwa Y."/>
            <person name="Takami H."/>
        </authorList>
    </citation>
    <scope>NUCLEOTIDE SEQUENCE</scope>
    <source>
        <strain evidence="2">317325-2</strain>
    </source>
</reference>
<feature type="transmembrane region" description="Helical" evidence="1">
    <location>
        <begin position="112"/>
        <end position="128"/>
    </location>
</feature>
<feature type="transmembrane region" description="Helical" evidence="1">
    <location>
        <begin position="84"/>
        <end position="106"/>
    </location>
</feature>
<proteinExistence type="predicted"/>
<dbReference type="KEGG" id="npy:NPRO_07540"/>
<evidence type="ECO:0000313" key="3">
    <source>
        <dbReference type="Proteomes" id="UP000662873"/>
    </source>
</evidence>
<gene>
    <name evidence="2" type="ORF">NPRO_07540</name>
</gene>
<keyword evidence="1" id="KW-0812">Transmembrane</keyword>
<dbReference type="Proteomes" id="UP000662873">
    <property type="component" value="Chromosome"/>
</dbReference>